<feature type="transmembrane region" description="Helical" evidence="1">
    <location>
        <begin position="35"/>
        <end position="58"/>
    </location>
</feature>
<keyword evidence="1" id="KW-0472">Membrane</keyword>
<gene>
    <name evidence="3" type="ORF">GCM10023203_30900</name>
</gene>
<dbReference type="EMBL" id="BAABHQ010000007">
    <property type="protein sequence ID" value="GAA4878219.1"/>
    <property type="molecule type" value="Genomic_DNA"/>
</dbReference>
<sequence>MQQVGGSVGTALLSSVAGTAAVGYAGPPLAAALHGYTVAFLVAAGIFVVGAVVVGLLIPAGRTTERGAVTTRTDTPEPEAPVGTGLSGAVRDAAGRAVAGATLTLVDPTGREAGRAVSTDDGDFDLRADGPGDHLLVTGAPGLAPSAQRIVLLDGRTTRSDVVLDLAAEPART</sequence>
<evidence type="ECO:0000259" key="2">
    <source>
        <dbReference type="PROSITE" id="PS50850"/>
    </source>
</evidence>
<feature type="domain" description="Major facilitator superfamily (MFS) profile" evidence="2">
    <location>
        <begin position="1"/>
        <end position="62"/>
    </location>
</feature>
<keyword evidence="1" id="KW-0812">Transmembrane</keyword>
<organism evidence="3 4">
    <name type="scientific">Actinomycetospora straminea</name>
    <dbReference type="NCBI Taxonomy" id="663607"/>
    <lineage>
        <taxon>Bacteria</taxon>
        <taxon>Bacillati</taxon>
        <taxon>Actinomycetota</taxon>
        <taxon>Actinomycetes</taxon>
        <taxon>Pseudonocardiales</taxon>
        <taxon>Pseudonocardiaceae</taxon>
        <taxon>Actinomycetospora</taxon>
    </lineage>
</organism>
<dbReference type="InterPro" id="IPR020846">
    <property type="entry name" value="MFS_dom"/>
</dbReference>
<protein>
    <recommendedName>
        <fullName evidence="2">Major facilitator superfamily (MFS) profile domain-containing protein</fullName>
    </recommendedName>
</protein>
<dbReference type="InterPro" id="IPR008969">
    <property type="entry name" value="CarboxyPept-like_regulatory"/>
</dbReference>
<evidence type="ECO:0000313" key="3">
    <source>
        <dbReference type="EMBL" id="GAA4878219.1"/>
    </source>
</evidence>
<keyword evidence="4" id="KW-1185">Reference proteome</keyword>
<dbReference type="RefSeq" id="WP_420791650.1">
    <property type="nucleotide sequence ID" value="NZ_BAABHQ010000007.1"/>
</dbReference>
<reference evidence="4" key="1">
    <citation type="journal article" date="2019" name="Int. J. Syst. Evol. Microbiol.">
        <title>The Global Catalogue of Microorganisms (GCM) 10K type strain sequencing project: providing services to taxonomists for standard genome sequencing and annotation.</title>
        <authorList>
            <consortium name="The Broad Institute Genomics Platform"/>
            <consortium name="The Broad Institute Genome Sequencing Center for Infectious Disease"/>
            <person name="Wu L."/>
            <person name="Ma J."/>
        </authorList>
    </citation>
    <scope>NUCLEOTIDE SEQUENCE [LARGE SCALE GENOMIC DNA]</scope>
    <source>
        <strain evidence="4">JCM 17983</strain>
    </source>
</reference>
<accession>A0ABP9ELH7</accession>
<keyword evidence="1" id="KW-1133">Transmembrane helix</keyword>
<evidence type="ECO:0000256" key="1">
    <source>
        <dbReference type="SAM" id="Phobius"/>
    </source>
</evidence>
<dbReference type="Proteomes" id="UP001500457">
    <property type="component" value="Unassembled WGS sequence"/>
</dbReference>
<proteinExistence type="predicted"/>
<comment type="caution">
    <text evidence="3">The sequence shown here is derived from an EMBL/GenBank/DDBJ whole genome shotgun (WGS) entry which is preliminary data.</text>
</comment>
<dbReference type="SUPFAM" id="SSF49464">
    <property type="entry name" value="Carboxypeptidase regulatory domain-like"/>
    <property type="match status" value="1"/>
</dbReference>
<dbReference type="Pfam" id="PF13620">
    <property type="entry name" value="CarboxypepD_reg"/>
    <property type="match status" value="1"/>
</dbReference>
<dbReference type="Gene3D" id="2.60.40.1120">
    <property type="entry name" value="Carboxypeptidase-like, regulatory domain"/>
    <property type="match status" value="1"/>
</dbReference>
<name>A0ABP9ELH7_9PSEU</name>
<evidence type="ECO:0000313" key="4">
    <source>
        <dbReference type="Proteomes" id="UP001500457"/>
    </source>
</evidence>
<dbReference type="PROSITE" id="PS50850">
    <property type="entry name" value="MFS"/>
    <property type="match status" value="1"/>
</dbReference>